<gene>
    <name evidence="2" type="ORF">ACFFGT_30915</name>
</gene>
<dbReference type="RefSeq" id="WP_377026379.1">
    <property type="nucleotide sequence ID" value="NZ_JBHLTS010000079.1"/>
</dbReference>
<feature type="chain" id="PRO_5045179750" description="DUF4292 domain-containing protein" evidence="1">
    <location>
        <begin position="27"/>
        <end position="211"/>
    </location>
</feature>
<organism evidence="2 3">
    <name type="scientific">Mucilaginibacter angelicae</name>
    <dbReference type="NCBI Taxonomy" id="869718"/>
    <lineage>
        <taxon>Bacteria</taxon>
        <taxon>Pseudomonadati</taxon>
        <taxon>Bacteroidota</taxon>
        <taxon>Sphingobacteriia</taxon>
        <taxon>Sphingobacteriales</taxon>
        <taxon>Sphingobacteriaceae</taxon>
        <taxon>Mucilaginibacter</taxon>
    </lineage>
</organism>
<evidence type="ECO:0000313" key="3">
    <source>
        <dbReference type="Proteomes" id="UP001589828"/>
    </source>
</evidence>
<dbReference type="PROSITE" id="PS51257">
    <property type="entry name" value="PROKAR_LIPOPROTEIN"/>
    <property type="match status" value="1"/>
</dbReference>
<evidence type="ECO:0008006" key="4">
    <source>
        <dbReference type="Google" id="ProtNLM"/>
    </source>
</evidence>
<proteinExistence type="predicted"/>
<reference evidence="2 3" key="1">
    <citation type="submission" date="2024-09" db="EMBL/GenBank/DDBJ databases">
        <authorList>
            <person name="Sun Q."/>
            <person name="Mori K."/>
        </authorList>
    </citation>
    <scope>NUCLEOTIDE SEQUENCE [LARGE SCALE GENOMIC DNA]</scope>
    <source>
        <strain evidence="2 3">NCAIM B.02415</strain>
    </source>
</reference>
<evidence type="ECO:0000256" key="1">
    <source>
        <dbReference type="SAM" id="SignalP"/>
    </source>
</evidence>
<evidence type="ECO:0000313" key="2">
    <source>
        <dbReference type="EMBL" id="MFC0518667.1"/>
    </source>
</evidence>
<accession>A0ABV6LGS2</accession>
<keyword evidence="1" id="KW-0732">Signal</keyword>
<name>A0ABV6LGS2_9SPHI</name>
<comment type="caution">
    <text evidence="2">The sequence shown here is derived from an EMBL/GenBank/DDBJ whole genome shotgun (WGS) entry which is preliminary data.</text>
</comment>
<dbReference type="Proteomes" id="UP001589828">
    <property type="component" value="Unassembled WGS sequence"/>
</dbReference>
<protein>
    <recommendedName>
        <fullName evidence="4">DUF4292 domain-containing protein</fullName>
    </recommendedName>
</protein>
<feature type="signal peptide" evidence="1">
    <location>
        <begin position="1"/>
        <end position="26"/>
    </location>
</feature>
<keyword evidence="3" id="KW-1185">Reference proteome</keyword>
<sequence>MPISRMRFLLLSSCLLILCGCSSVYKNLKPAQGDVRGIKKFMPDFTNVLYKTEVDVIGGHHLSGLLLIKTLPDKSVRMVFSNEMGFKFFDFEFTPDGGFKVYYIIKQMDKRPVIITLQKDFELVMMRKQNPETAYMRQDDNYLYYVFPQEKGANYYITNQEGTELIRMERSSDRKPVVQAIMKDFHQGIPDTIGISHKNFKFNIGLKRLAR</sequence>
<dbReference type="EMBL" id="JBHLTS010000079">
    <property type="protein sequence ID" value="MFC0518667.1"/>
    <property type="molecule type" value="Genomic_DNA"/>
</dbReference>